<evidence type="ECO:0000313" key="1">
    <source>
        <dbReference type="EMBL" id="CAF1933842.1"/>
    </source>
</evidence>
<dbReference type="Proteomes" id="UP000028999">
    <property type="component" value="Unassembled WGS sequence"/>
</dbReference>
<proteinExistence type="predicted"/>
<gene>
    <name evidence="2" type="primary">BnaCnng40220D</name>
    <name evidence="1" type="ORF">DARMORV10_C05P49600.1</name>
    <name evidence="2" type="ORF">GSBRNA2T00036236001</name>
</gene>
<evidence type="ECO:0000313" key="3">
    <source>
        <dbReference type="Proteomes" id="UP000028999"/>
    </source>
</evidence>
<dbReference type="Proteomes" id="UP001295469">
    <property type="component" value="Chromosome C05"/>
</dbReference>
<dbReference type="Gramene" id="CDY62407">
    <property type="protein sequence ID" value="CDY62407"/>
    <property type="gene ID" value="GSBRNA2T00036236001"/>
</dbReference>
<dbReference type="PaxDb" id="3708-A0A078JCK9"/>
<keyword evidence="3" id="KW-1185">Reference proteome</keyword>
<name>A0A078JCK9_BRANA</name>
<dbReference type="EMBL" id="HG994369">
    <property type="protein sequence ID" value="CAF1933842.1"/>
    <property type="molecule type" value="Genomic_DNA"/>
</dbReference>
<sequence length="93" mass="10833">MFLHVTCVQFNLLQLPRQRTLSSTAKRTSSSKENPLGDVLVQLQKKTTQVAPLFQKNQPIKTSQHNCEIKPTRSLRRCFIRRIILPCRVRFGR</sequence>
<reference evidence="2" key="2">
    <citation type="submission" date="2014-06" db="EMBL/GenBank/DDBJ databases">
        <authorList>
            <person name="Genoscope - CEA"/>
        </authorList>
    </citation>
    <scope>NUCLEOTIDE SEQUENCE</scope>
</reference>
<reference evidence="2 3" key="1">
    <citation type="journal article" date="2014" name="Science">
        <title>Plant genetics. Early allopolyploid evolution in the post-Neolithic Brassica napus oilseed genome.</title>
        <authorList>
            <person name="Chalhoub B."/>
            <person name="Denoeud F."/>
            <person name="Liu S."/>
            <person name="Parkin I.A."/>
            <person name="Tang H."/>
            <person name="Wang X."/>
            <person name="Chiquet J."/>
            <person name="Belcram H."/>
            <person name="Tong C."/>
            <person name="Samans B."/>
            <person name="Correa M."/>
            <person name="Da Silva C."/>
            <person name="Just J."/>
            <person name="Falentin C."/>
            <person name="Koh C.S."/>
            <person name="Le Clainche I."/>
            <person name="Bernard M."/>
            <person name="Bento P."/>
            <person name="Noel B."/>
            <person name="Labadie K."/>
            <person name="Alberti A."/>
            <person name="Charles M."/>
            <person name="Arnaud D."/>
            <person name="Guo H."/>
            <person name="Daviaud C."/>
            <person name="Alamery S."/>
            <person name="Jabbari K."/>
            <person name="Zhao M."/>
            <person name="Edger P.P."/>
            <person name="Chelaifa H."/>
            <person name="Tack D."/>
            <person name="Lassalle G."/>
            <person name="Mestiri I."/>
            <person name="Schnel N."/>
            <person name="Le Paslier M.C."/>
            <person name="Fan G."/>
            <person name="Renault V."/>
            <person name="Bayer P.E."/>
            <person name="Golicz A.A."/>
            <person name="Manoli S."/>
            <person name="Lee T.H."/>
            <person name="Thi V.H."/>
            <person name="Chalabi S."/>
            <person name="Hu Q."/>
            <person name="Fan C."/>
            <person name="Tollenaere R."/>
            <person name="Lu Y."/>
            <person name="Battail C."/>
            <person name="Shen J."/>
            <person name="Sidebottom C.H."/>
            <person name="Wang X."/>
            <person name="Canaguier A."/>
            <person name="Chauveau A."/>
            <person name="Berard A."/>
            <person name="Deniot G."/>
            <person name="Guan M."/>
            <person name="Liu Z."/>
            <person name="Sun F."/>
            <person name="Lim Y.P."/>
            <person name="Lyons E."/>
            <person name="Town C.D."/>
            <person name="Bancroft I."/>
            <person name="Wang X."/>
            <person name="Meng J."/>
            <person name="Ma J."/>
            <person name="Pires J.C."/>
            <person name="King G.J."/>
            <person name="Brunel D."/>
            <person name="Delourme R."/>
            <person name="Renard M."/>
            <person name="Aury J.M."/>
            <person name="Adams K.L."/>
            <person name="Batley J."/>
            <person name="Snowdon R.J."/>
            <person name="Tost J."/>
            <person name="Edwards D."/>
            <person name="Zhou Y."/>
            <person name="Hua W."/>
            <person name="Sharpe A.G."/>
            <person name="Paterson A.H."/>
            <person name="Guan C."/>
            <person name="Wincker P."/>
        </authorList>
    </citation>
    <scope>NUCLEOTIDE SEQUENCE [LARGE SCALE GENOMIC DNA]</scope>
    <source>
        <strain evidence="3">cv. Darmor-bzh</strain>
    </source>
</reference>
<protein>
    <submittedName>
        <fullName evidence="1">(rape) hypothetical protein</fullName>
    </submittedName>
    <submittedName>
        <fullName evidence="2">BnaCnng40220D protein</fullName>
    </submittedName>
</protein>
<reference evidence="1" key="3">
    <citation type="submission" date="2021-01" db="EMBL/GenBank/DDBJ databases">
        <authorList>
            <consortium name="Genoscope - CEA"/>
            <person name="William W."/>
        </authorList>
    </citation>
    <scope>NUCLEOTIDE SEQUENCE</scope>
</reference>
<dbReference type="AlphaFoldDB" id="A0A078JCK9"/>
<evidence type="ECO:0000313" key="2">
    <source>
        <dbReference type="EMBL" id="CDY62407.1"/>
    </source>
</evidence>
<dbReference type="EMBL" id="LK034139">
    <property type="protein sequence ID" value="CDY62407.1"/>
    <property type="molecule type" value="Genomic_DNA"/>
</dbReference>
<organism evidence="2 3">
    <name type="scientific">Brassica napus</name>
    <name type="common">Rape</name>
    <dbReference type="NCBI Taxonomy" id="3708"/>
    <lineage>
        <taxon>Eukaryota</taxon>
        <taxon>Viridiplantae</taxon>
        <taxon>Streptophyta</taxon>
        <taxon>Embryophyta</taxon>
        <taxon>Tracheophyta</taxon>
        <taxon>Spermatophyta</taxon>
        <taxon>Magnoliopsida</taxon>
        <taxon>eudicotyledons</taxon>
        <taxon>Gunneridae</taxon>
        <taxon>Pentapetalae</taxon>
        <taxon>rosids</taxon>
        <taxon>malvids</taxon>
        <taxon>Brassicales</taxon>
        <taxon>Brassicaceae</taxon>
        <taxon>Brassiceae</taxon>
        <taxon>Brassica</taxon>
    </lineage>
</organism>
<accession>A0A078JCK9</accession>